<dbReference type="EMBL" id="BOQL01000051">
    <property type="protein sequence ID" value="GIM74504.1"/>
    <property type="molecule type" value="Genomic_DNA"/>
</dbReference>
<feature type="compositionally biased region" description="Acidic residues" evidence="2">
    <location>
        <begin position="42"/>
        <end position="54"/>
    </location>
</feature>
<dbReference type="Gene3D" id="2.40.128.340">
    <property type="match status" value="2"/>
</dbReference>
<feature type="region of interest" description="Disordered" evidence="2">
    <location>
        <begin position="30"/>
        <end position="57"/>
    </location>
</feature>
<dbReference type="Pfam" id="PF13517">
    <property type="entry name" value="FG-GAP_3"/>
    <property type="match status" value="1"/>
</dbReference>
<feature type="chain" id="PRO_5039512232" description="VCBS repeat protein" evidence="3">
    <location>
        <begin position="19"/>
        <end position="722"/>
    </location>
</feature>
<evidence type="ECO:0000256" key="3">
    <source>
        <dbReference type="SAM" id="SignalP"/>
    </source>
</evidence>
<name>A0A919SMK3_9ACTN</name>
<proteinExistence type="predicted"/>
<protein>
    <recommendedName>
        <fullName evidence="6">VCBS repeat protein</fullName>
    </recommendedName>
</protein>
<feature type="signal peptide" evidence="3">
    <location>
        <begin position="1"/>
        <end position="18"/>
    </location>
</feature>
<gene>
    <name evidence="4" type="ORF">Aau02nite_61320</name>
</gene>
<evidence type="ECO:0008006" key="6">
    <source>
        <dbReference type="Google" id="ProtNLM"/>
    </source>
</evidence>
<dbReference type="RefSeq" id="WP_212992040.1">
    <property type="nucleotide sequence ID" value="NZ_BAABEA010000036.1"/>
</dbReference>
<dbReference type="Proteomes" id="UP000681340">
    <property type="component" value="Unassembled WGS sequence"/>
</dbReference>
<comment type="caution">
    <text evidence="4">The sequence shown here is derived from an EMBL/GenBank/DDBJ whole genome shotgun (WGS) entry which is preliminary data.</text>
</comment>
<sequence length="722" mass="77866">MGVRLIIAAGTAATILLAAPVAAFGAAPPERLGTGTTATLDDPPDDEFPSDPEELPPPPEATILEKEQAGLVVGIPASSWEEYAKGDYQFTVELWRRAIFDSEVRAGAELAIGTYDVETQRCDACTTFIRTNIYAAADRDLKQETTDRKAAFEARYRRQAVADMVDYTFPDASAVGSGDRNFAFSIWEHLRATKPWATRSIAAAATAVTATPDARVEFLTAFGASYFYPDQADHLADIYAGDLEAKAEAERRAKRKHAGIAVGVSFGRPGDEDESWYLVSDSVFLDRLYTRIAGDPFYKLTATEIAIVLFDEGPAQWREFVNQGIHDVALRDEERRRVERYEATRAVVTKIRDEAEKLAYKNRAVAANAALATGKLGPLVTFEQTYDRLPPDASDFAAFYDNGTAASTVWVFGQAGRKAGTVRRVWSAPAGWRTANAQPISGEFDGKAGRDAAALYKVGNFSYRLEVFGNVDAFTGAPRTAWTVLPATATTGYTLQAPVATDLNADGRSDIAVYGTNAAKQPILLTLFANADGTFRQQVATVPAALVAGRVVAGDVTGDRKGDLVTFVQHATKGAQMWLAVGGDSGFAAPVERWSNTGVKLAEAGTPVIGDFDRDNKAEVVIIRKKTATTAGAWLFDNIASGTVSFAEKWASPAAWTFDALSPVATDVNGDARVDLVLMRRDDTAKASVWTVRAKSGGFDPAVQPWTSAKGAWRMANTRIAR</sequence>
<evidence type="ECO:0000256" key="2">
    <source>
        <dbReference type="SAM" id="MobiDB-lite"/>
    </source>
</evidence>
<keyword evidence="5" id="KW-1185">Reference proteome</keyword>
<dbReference type="SUPFAM" id="SSF69318">
    <property type="entry name" value="Integrin alpha N-terminal domain"/>
    <property type="match status" value="1"/>
</dbReference>
<accession>A0A919SMK3</accession>
<evidence type="ECO:0000256" key="1">
    <source>
        <dbReference type="ARBA" id="ARBA00022729"/>
    </source>
</evidence>
<dbReference type="AlphaFoldDB" id="A0A919SMK3"/>
<evidence type="ECO:0000313" key="4">
    <source>
        <dbReference type="EMBL" id="GIM74504.1"/>
    </source>
</evidence>
<reference evidence="4" key="1">
    <citation type="submission" date="2021-03" db="EMBL/GenBank/DDBJ databases">
        <title>Whole genome shotgun sequence of Actinoplanes auranticolor NBRC 12245.</title>
        <authorList>
            <person name="Komaki H."/>
            <person name="Tamura T."/>
        </authorList>
    </citation>
    <scope>NUCLEOTIDE SEQUENCE</scope>
    <source>
        <strain evidence="4">NBRC 12245</strain>
    </source>
</reference>
<dbReference type="InterPro" id="IPR013517">
    <property type="entry name" value="FG-GAP"/>
</dbReference>
<organism evidence="4 5">
    <name type="scientific">Actinoplanes auranticolor</name>
    <dbReference type="NCBI Taxonomy" id="47988"/>
    <lineage>
        <taxon>Bacteria</taxon>
        <taxon>Bacillati</taxon>
        <taxon>Actinomycetota</taxon>
        <taxon>Actinomycetes</taxon>
        <taxon>Micromonosporales</taxon>
        <taxon>Micromonosporaceae</taxon>
        <taxon>Actinoplanes</taxon>
    </lineage>
</organism>
<dbReference type="InterPro" id="IPR028994">
    <property type="entry name" value="Integrin_alpha_N"/>
</dbReference>
<evidence type="ECO:0000313" key="5">
    <source>
        <dbReference type="Proteomes" id="UP000681340"/>
    </source>
</evidence>
<keyword evidence="1 3" id="KW-0732">Signal</keyword>